<proteinExistence type="predicted"/>
<name>A0A9X0WN38_9STRE</name>
<protein>
    <submittedName>
        <fullName evidence="1">Uncharacterized protein</fullName>
    </submittedName>
</protein>
<evidence type="ECO:0000313" key="2">
    <source>
        <dbReference type="Proteomes" id="UP001138780"/>
    </source>
</evidence>
<dbReference type="EMBL" id="MRXX01000007">
    <property type="protein sequence ID" value="MBK4779805.1"/>
    <property type="molecule type" value="Genomic_DNA"/>
</dbReference>
<evidence type="ECO:0000313" key="1">
    <source>
        <dbReference type="EMBL" id="MBK4779805.1"/>
    </source>
</evidence>
<dbReference type="AlphaFoldDB" id="A0A9X0WN38"/>
<accession>A0A9X0WN38</accession>
<reference evidence="1" key="1">
    <citation type="submission" date="2016-12" db="EMBL/GenBank/DDBJ databases">
        <title>Draft genome of Streptococcus lactarius CCUG 66490T type strain.</title>
        <authorList>
            <person name="Salva-Serra F."/>
            <person name="Engstrom-Jakobsson H."/>
            <person name="Thorell K."/>
            <person name="Gomila M."/>
            <person name="Gonzales-Siles L."/>
            <person name="Busquets A."/>
            <person name="Jaen-Luchoro D."/>
            <person name="Karlsson R."/>
            <person name="Kristiansson E."/>
            <person name="Moore E."/>
        </authorList>
    </citation>
    <scope>NUCLEOTIDE SEQUENCE</scope>
    <source>
        <strain evidence="1">CCUG 66490</strain>
    </source>
</reference>
<comment type="caution">
    <text evidence="1">The sequence shown here is derived from an EMBL/GenBank/DDBJ whole genome shotgun (WGS) entry which is preliminary data.</text>
</comment>
<dbReference type="Proteomes" id="UP001138780">
    <property type="component" value="Unassembled WGS sequence"/>
</dbReference>
<gene>
    <name evidence="1" type="ORF">BTU61_06255</name>
</gene>
<sequence>MKFQTAGNKGNESALNWKRVGFGVEELHTLIVVSYPIQARSVIQTQAFIFCIIINVHRILFSSVSQYDSLDFEKADDSRNIVNFL</sequence>
<organism evidence="1 2">
    <name type="scientific">Streptococcus lactarius</name>
    <dbReference type="NCBI Taxonomy" id="684066"/>
    <lineage>
        <taxon>Bacteria</taxon>
        <taxon>Bacillati</taxon>
        <taxon>Bacillota</taxon>
        <taxon>Bacilli</taxon>
        <taxon>Lactobacillales</taxon>
        <taxon>Streptococcaceae</taxon>
        <taxon>Streptococcus</taxon>
    </lineage>
</organism>